<dbReference type="PANTHER" id="PTHR12585">
    <property type="entry name" value="SCC1 / RAD21 FAMILY MEMBER"/>
    <property type="match status" value="1"/>
</dbReference>
<dbReference type="AlphaFoldDB" id="A0A6U5CJ50"/>
<feature type="compositionally biased region" description="Gly residues" evidence="4">
    <location>
        <begin position="393"/>
        <end position="409"/>
    </location>
</feature>
<dbReference type="GO" id="GO:1990414">
    <property type="term" value="P:replication-born double-strand break repair via sister chromatid exchange"/>
    <property type="evidence" value="ECO:0007669"/>
    <property type="project" value="TreeGrafter"/>
</dbReference>
<feature type="compositionally biased region" description="Basic and acidic residues" evidence="4">
    <location>
        <begin position="420"/>
        <end position="438"/>
    </location>
</feature>
<feature type="domain" description="Rad21/Rec8-like protein N-terminal" evidence="6">
    <location>
        <begin position="1"/>
        <end position="104"/>
    </location>
</feature>
<feature type="compositionally biased region" description="Low complexity" evidence="4">
    <location>
        <begin position="410"/>
        <end position="419"/>
    </location>
</feature>
<dbReference type="GO" id="GO:0008278">
    <property type="term" value="C:cohesin complex"/>
    <property type="evidence" value="ECO:0007669"/>
    <property type="project" value="InterPro"/>
</dbReference>
<accession>A0A6U5CJ50</accession>
<dbReference type="InterPro" id="IPR036390">
    <property type="entry name" value="WH_DNA-bd_sf"/>
</dbReference>
<feature type="compositionally biased region" description="Low complexity" evidence="4">
    <location>
        <begin position="468"/>
        <end position="479"/>
    </location>
</feature>
<dbReference type="Pfam" id="PF04825">
    <property type="entry name" value="Rad21_Rec8_N"/>
    <property type="match status" value="1"/>
</dbReference>
<evidence type="ECO:0000259" key="6">
    <source>
        <dbReference type="Pfam" id="PF04825"/>
    </source>
</evidence>
<dbReference type="GO" id="GO:0003682">
    <property type="term" value="F:chromatin binding"/>
    <property type="evidence" value="ECO:0007669"/>
    <property type="project" value="TreeGrafter"/>
</dbReference>
<evidence type="ECO:0000313" key="7">
    <source>
        <dbReference type="EMBL" id="CAD8984513.1"/>
    </source>
</evidence>
<feature type="region of interest" description="Disordered" evidence="4">
    <location>
        <begin position="259"/>
        <end position="281"/>
    </location>
</feature>
<sequence length="608" mass="67368">MFYVADLNLKGKGPLARMWQACFSPGKISKKVIQTFNTIEGCEAILNPAEDMVYSLRLNSNLMFGLVRLHGMKVNLLDDNLKSAHDKITIRFNPNTTSVDLDMSRGARGKSESKRSEELQMSIADFDMMLDIPDEVPSYLKSEEWELSQARSDGFPSASPGGISAIASSRNRSSSMINLPDAYHSGSGLGTDQDERMYSDVLEVPGEMPEELAAYEDFNYSGRSASASRDMSSAGHNQDDYDVVHDDGMMQIDEVNYDDEMAGKPGKSKRGAAERPAKRPRKIGKIQMETQISKDEYRKWVTDNDWVKAHICKPRRHLGSVKEVSIVKRVSMPVSGGFGRRLTKLFTETLAYSEKATPKKKKKSAGPAGSKVEAGDAEREEDVFDNPPDYGDDYGGYDGYDGGDVGYGAGSSDAGGSSVLREDPERMRAGSEERRASRESQGLNADQRGSADRMSLPSFDFQTQTPQGSVMSGSMASSRGRMDSIGEIFDPLSFDHDDEESEGTLKRKEKGMLEEPESVDPTRSQTNLSQRLSENSILFAREIAKKIPNEGDELSFNRLTRHLDDRRAARCFYSMLLLVSENIVEADQRDAYGDITMTATSITQIYCN</sequence>
<evidence type="ECO:0000256" key="3">
    <source>
        <dbReference type="ARBA" id="ARBA00023242"/>
    </source>
</evidence>
<organism evidence="7">
    <name type="scientific">Hemiselmis andersenii</name>
    <name type="common">Cryptophyte alga</name>
    <dbReference type="NCBI Taxonomy" id="464988"/>
    <lineage>
        <taxon>Eukaryota</taxon>
        <taxon>Cryptophyceae</taxon>
        <taxon>Cryptomonadales</taxon>
        <taxon>Hemiselmidaceae</taxon>
        <taxon>Hemiselmis</taxon>
    </lineage>
</organism>
<keyword evidence="3" id="KW-0539">Nucleus</keyword>
<feature type="region of interest" description="Disordered" evidence="4">
    <location>
        <begin position="354"/>
        <end position="528"/>
    </location>
</feature>
<name>A0A6U5CJ50_HEMAN</name>
<evidence type="ECO:0000256" key="1">
    <source>
        <dbReference type="ARBA" id="ARBA00004123"/>
    </source>
</evidence>
<comment type="similarity">
    <text evidence="2">Belongs to the rad21 family.</text>
</comment>
<dbReference type="InterPro" id="IPR039781">
    <property type="entry name" value="Rad21/Rec8-like"/>
</dbReference>
<dbReference type="Pfam" id="PF04824">
    <property type="entry name" value="Rad21_Rec8"/>
    <property type="match status" value="1"/>
</dbReference>
<dbReference type="PANTHER" id="PTHR12585:SF69">
    <property type="entry name" value="FI11703P"/>
    <property type="match status" value="1"/>
</dbReference>
<dbReference type="InterPro" id="IPR023093">
    <property type="entry name" value="ScpA-like_C"/>
</dbReference>
<evidence type="ECO:0008006" key="8">
    <source>
        <dbReference type="Google" id="ProtNLM"/>
    </source>
</evidence>
<evidence type="ECO:0000256" key="4">
    <source>
        <dbReference type="SAM" id="MobiDB-lite"/>
    </source>
</evidence>
<evidence type="ECO:0000259" key="5">
    <source>
        <dbReference type="Pfam" id="PF04824"/>
    </source>
</evidence>
<comment type="subcellular location">
    <subcellularLocation>
        <location evidence="1">Nucleus</location>
    </subcellularLocation>
</comment>
<dbReference type="EMBL" id="HBFX01059037">
    <property type="protein sequence ID" value="CAD8984513.1"/>
    <property type="molecule type" value="Transcribed_RNA"/>
</dbReference>
<dbReference type="InterPro" id="IPR006909">
    <property type="entry name" value="Rad21/Rec8_C_eu"/>
</dbReference>
<protein>
    <recommendedName>
        <fullName evidence="8">Rad21/Rec8-like protein N-terminal domain-containing protein</fullName>
    </recommendedName>
</protein>
<dbReference type="SUPFAM" id="SSF46785">
    <property type="entry name" value="Winged helix' DNA-binding domain"/>
    <property type="match status" value="1"/>
</dbReference>
<proteinExistence type="inferred from homology"/>
<gene>
    <name evidence="7" type="ORF">HAND00432_LOCUS35526</name>
</gene>
<dbReference type="GO" id="GO:0007062">
    <property type="term" value="P:sister chromatid cohesion"/>
    <property type="evidence" value="ECO:0007669"/>
    <property type="project" value="InterPro"/>
</dbReference>
<evidence type="ECO:0000256" key="2">
    <source>
        <dbReference type="ARBA" id="ARBA00009870"/>
    </source>
</evidence>
<feature type="compositionally biased region" description="Basic and acidic residues" evidence="4">
    <location>
        <begin position="503"/>
        <end position="513"/>
    </location>
</feature>
<dbReference type="Gene3D" id="1.10.10.580">
    <property type="entry name" value="Structural maintenance of chromosome 1. Chain E"/>
    <property type="match status" value="1"/>
</dbReference>
<dbReference type="GO" id="GO:0005634">
    <property type="term" value="C:nucleus"/>
    <property type="evidence" value="ECO:0007669"/>
    <property type="project" value="UniProtKB-SubCell"/>
</dbReference>
<reference evidence="7" key="1">
    <citation type="submission" date="2021-01" db="EMBL/GenBank/DDBJ databases">
        <authorList>
            <person name="Corre E."/>
            <person name="Pelletier E."/>
            <person name="Niang G."/>
            <person name="Scheremetjew M."/>
            <person name="Finn R."/>
            <person name="Kale V."/>
            <person name="Holt S."/>
            <person name="Cochrane G."/>
            <person name="Meng A."/>
            <person name="Brown T."/>
            <person name="Cohen L."/>
        </authorList>
    </citation>
    <scope>NUCLEOTIDE SEQUENCE</scope>
    <source>
        <strain evidence="7">CCMP644</strain>
    </source>
</reference>
<feature type="domain" description="Rad21/Rec8-like protein C-terminal eukaryotic" evidence="5">
    <location>
        <begin position="550"/>
        <end position="599"/>
    </location>
</feature>
<dbReference type="InterPro" id="IPR006910">
    <property type="entry name" value="Rad21_Rec8_N"/>
</dbReference>